<evidence type="ECO:0000256" key="2">
    <source>
        <dbReference type="ARBA" id="ARBA00023125"/>
    </source>
</evidence>
<evidence type="ECO:0000313" key="6">
    <source>
        <dbReference type="Proteomes" id="UP001172082"/>
    </source>
</evidence>
<proteinExistence type="predicted"/>
<gene>
    <name evidence="5" type="ORF">QQ008_25140</name>
</gene>
<reference evidence="5" key="1">
    <citation type="submission" date="2023-06" db="EMBL/GenBank/DDBJ databases">
        <title>Genomic of Parafulvivirga corallium.</title>
        <authorList>
            <person name="Wang G."/>
        </authorList>
    </citation>
    <scope>NUCLEOTIDE SEQUENCE</scope>
    <source>
        <strain evidence="5">BMA10</strain>
    </source>
</reference>
<sequence length="141" mass="16581">MINKNYLKAIEQIIRTGHWITDQVSMELKEYEISEPQYNVLRILRGRKGKPITVHEIQDQMVQRTSNVTRIVDKLLDKELVNRQECPTNRRKMDITITDKGQSFLVQLDKRVHDFHLPMAENLSEKEAITLTKLIIKLKGE</sequence>
<dbReference type="Pfam" id="PF01047">
    <property type="entry name" value="MarR"/>
    <property type="match status" value="1"/>
</dbReference>
<dbReference type="PROSITE" id="PS01117">
    <property type="entry name" value="HTH_MARR_1"/>
    <property type="match status" value="1"/>
</dbReference>
<dbReference type="InterPro" id="IPR036390">
    <property type="entry name" value="WH_DNA-bd_sf"/>
</dbReference>
<organism evidence="5 6">
    <name type="scientific">Splendidivirga corallicola</name>
    <dbReference type="NCBI Taxonomy" id="3051826"/>
    <lineage>
        <taxon>Bacteria</taxon>
        <taxon>Pseudomonadati</taxon>
        <taxon>Bacteroidota</taxon>
        <taxon>Cytophagia</taxon>
        <taxon>Cytophagales</taxon>
        <taxon>Splendidivirgaceae</taxon>
        <taxon>Splendidivirga</taxon>
    </lineage>
</organism>
<dbReference type="InterPro" id="IPR039422">
    <property type="entry name" value="MarR/SlyA-like"/>
</dbReference>
<dbReference type="InterPro" id="IPR036388">
    <property type="entry name" value="WH-like_DNA-bd_sf"/>
</dbReference>
<evidence type="ECO:0000313" key="5">
    <source>
        <dbReference type="EMBL" id="MDN5204701.1"/>
    </source>
</evidence>
<evidence type="ECO:0000256" key="3">
    <source>
        <dbReference type="ARBA" id="ARBA00023163"/>
    </source>
</evidence>
<dbReference type="SMART" id="SM00347">
    <property type="entry name" value="HTH_MARR"/>
    <property type="match status" value="1"/>
</dbReference>
<keyword evidence="2" id="KW-0238">DNA-binding</keyword>
<evidence type="ECO:0000256" key="1">
    <source>
        <dbReference type="ARBA" id="ARBA00023015"/>
    </source>
</evidence>
<dbReference type="Proteomes" id="UP001172082">
    <property type="component" value="Unassembled WGS sequence"/>
</dbReference>
<accession>A0ABT8KVC7</accession>
<dbReference type="InterPro" id="IPR000835">
    <property type="entry name" value="HTH_MarR-typ"/>
</dbReference>
<dbReference type="EMBL" id="JAUJEA010000012">
    <property type="protein sequence ID" value="MDN5204701.1"/>
    <property type="molecule type" value="Genomic_DNA"/>
</dbReference>
<keyword evidence="3" id="KW-0804">Transcription</keyword>
<keyword evidence="6" id="KW-1185">Reference proteome</keyword>
<dbReference type="RefSeq" id="WP_346754724.1">
    <property type="nucleotide sequence ID" value="NZ_JAUJEA010000012.1"/>
</dbReference>
<dbReference type="PRINTS" id="PR00598">
    <property type="entry name" value="HTHMARR"/>
</dbReference>
<dbReference type="PANTHER" id="PTHR33164:SF101">
    <property type="entry name" value="TRANSCRIPTIONAL REPRESSOR MPRA"/>
    <property type="match status" value="1"/>
</dbReference>
<feature type="domain" description="HTH marR-type" evidence="4">
    <location>
        <begin position="3"/>
        <end position="140"/>
    </location>
</feature>
<keyword evidence="1" id="KW-0805">Transcription regulation</keyword>
<evidence type="ECO:0000259" key="4">
    <source>
        <dbReference type="PROSITE" id="PS50995"/>
    </source>
</evidence>
<dbReference type="InterPro" id="IPR023187">
    <property type="entry name" value="Tscrpt_reg_MarR-type_CS"/>
</dbReference>
<dbReference type="SUPFAM" id="SSF46785">
    <property type="entry name" value="Winged helix' DNA-binding domain"/>
    <property type="match status" value="1"/>
</dbReference>
<dbReference type="PROSITE" id="PS50995">
    <property type="entry name" value="HTH_MARR_2"/>
    <property type="match status" value="1"/>
</dbReference>
<protein>
    <submittedName>
        <fullName evidence="5">MarR family transcriptional regulator</fullName>
    </submittedName>
</protein>
<dbReference type="Gene3D" id="1.10.10.10">
    <property type="entry name" value="Winged helix-like DNA-binding domain superfamily/Winged helix DNA-binding domain"/>
    <property type="match status" value="1"/>
</dbReference>
<comment type="caution">
    <text evidence="5">The sequence shown here is derived from an EMBL/GenBank/DDBJ whole genome shotgun (WGS) entry which is preliminary data.</text>
</comment>
<dbReference type="PANTHER" id="PTHR33164">
    <property type="entry name" value="TRANSCRIPTIONAL REGULATOR, MARR FAMILY"/>
    <property type="match status" value="1"/>
</dbReference>
<name>A0ABT8KVC7_9BACT</name>